<protein>
    <submittedName>
        <fullName evidence="2">Pyridoxamine 5'-phosphate oxidase family protein</fullName>
    </submittedName>
</protein>
<gene>
    <name evidence="2" type="ORF">HQ605_04815</name>
</gene>
<accession>A0ABS7NQ43</accession>
<dbReference type="EMBL" id="JABUKG010000003">
    <property type="protein sequence ID" value="MBY6320139.1"/>
    <property type="molecule type" value="Genomic_DNA"/>
</dbReference>
<dbReference type="PANTHER" id="PTHR34071">
    <property type="entry name" value="5-NITROIMIDAZOLE ANTIBIOTICS RESISTANCE PROTEIN, NIMA-FAMILY-RELATED PROTEIN-RELATED"/>
    <property type="match status" value="1"/>
</dbReference>
<reference evidence="2 3" key="1">
    <citation type="submission" date="2020-06" db="EMBL/GenBank/DDBJ databases">
        <title>Taxonomy, biology and ecology of Rhodococcus bacteria occurring in California pistachio and other woody hosts as revealed by genome sequence analyses.</title>
        <authorList>
            <person name="Gai Y."/>
            <person name="Riely B."/>
        </authorList>
    </citation>
    <scope>NUCLEOTIDE SEQUENCE [LARGE SCALE GENOMIC DNA]</scope>
    <source>
        <strain evidence="2 3">BP-284</strain>
    </source>
</reference>
<evidence type="ECO:0000313" key="2">
    <source>
        <dbReference type="EMBL" id="MBY6320139.1"/>
    </source>
</evidence>
<organism evidence="2 3">
    <name type="scientific">Rhodococcoides kroppenstedtii</name>
    <dbReference type="NCBI Taxonomy" id="293050"/>
    <lineage>
        <taxon>Bacteria</taxon>
        <taxon>Bacillati</taxon>
        <taxon>Actinomycetota</taxon>
        <taxon>Actinomycetes</taxon>
        <taxon>Mycobacteriales</taxon>
        <taxon>Nocardiaceae</taxon>
        <taxon>Rhodococcoides</taxon>
    </lineage>
</organism>
<dbReference type="InterPro" id="IPR012349">
    <property type="entry name" value="Split_barrel_FMN-bd"/>
</dbReference>
<dbReference type="Pfam" id="PF12900">
    <property type="entry name" value="Pyridox_ox_2"/>
    <property type="match status" value="1"/>
</dbReference>
<name>A0ABS7NQ43_9NOCA</name>
<feature type="region of interest" description="Disordered" evidence="1">
    <location>
        <begin position="31"/>
        <end position="52"/>
    </location>
</feature>
<evidence type="ECO:0000313" key="3">
    <source>
        <dbReference type="Proteomes" id="UP001520140"/>
    </source>
</evidence>
<sequence length="250" mass="26091">MDRDGGPLVAQSGAMRTNDIARGSRKDVAGVVASSGTSLSPTARTTLHRNRTRAERDRSALVDVLDAARICHLGVMVHGTPLVVPTAFAYDLDGPDREGTLYLHGSVAAASLAVEDDVCVSVTVVDGLVLARSAFHHSMNYRSAVVRGRPRIVVDTAERDAALALIVDKVVPGRAALLRPNTRKELAATRVLAVALYEASVKTRTGGPVDDDEDVAAGGVWAGVLPVTERIGSPVPAADLDAAGAVHAPR</sequence>
<evidence type="ECO:0000256" key="1">
    <source>
        <dbReference type="SAM" id="MobiDB-lite"/>
    </source>
</evidence>
<dbReference type="InterPro" id="IPR024747">
    <property type="entry name" value="Pyridox_Oxase-rel"/>
</dbReference>
<dbReference type="Proteomes" id="UP001520140">
    <property type="component" value="Unassembled WGS sequence"/>
</dbReference>
<dbReference type="Gene3D" id="2.30.110.10">
    <property type="entry name" value="Electron Transport, Fmn-binding Protein, Chain A"/>
    <property type="match status" value="1"/>
</dbReference>
<comment type="caution">
    <text evidence="2">The sequence shown here is derived from an EMBL/GenBank/DDBJ whole genome shotgun (WGS) entry which is preliminary data.</text>
</comment>
<dbReference type="PANTHER" id="PTHR34071:SF2">
    <property type="entry name" value="FLAVIN-NUCLEOTIDE-BINDING PROTEIN"/>
    <property type="match status" value="1"/>
</dbReference>
<proteinExistence type="predicted"/>
<keyword evidence="3" id="KW-1185">Reference proteome</keyword>
<feature type="compositionally biased region" description="Polar residues" evidence="1">
    <location>
        <begin position="34"/>
        <end position="45"/>
    </location>
</feature>
<dbReference type="SUPFAM" id="SSF50475">
    <property type="entry name" value="FMN-binding split barrel"/>
    <property type="match status" value="1"/>
</dbReference>